<sequence>MSFEMTKGLFKYDFIDQHAILGIPLDAEFNDIRKRYMKIARRLHSDTCSFEDPADKDWANQFLSKVVNPAYNKFSKESDRKEYNLLLATISKRLVKEQAKMQIESAAAKQLATAQNWEEAYKTAVNKLALKQYESVEETQQAIDQISELNMVYLLRKERMGGGGGGGVAAGSPAKATTPTSTEKTAAATPATATPAAPPPPKVEPSDSQTAAYCRRAQGFMDSKNYAKASLELREALKRDLKHSQAHAMLAMCYLEQNQATMAKLEMNKALASNPEEPTALEVKKKLEQASAKAKKGDEKPGFFASLFGGKKK</sequence>
<protein>
    <submittedName>
        <fullName evidence="3">Curved DNA-binding protein</fullName>
    </submittedName>
</protein>
<dbReference type="Proteomes" id="UP000702425">
    <property type="component" value="Unassembled WGS sequence"/>
</dbReference>
<dbReference type="InterPro" id="IPR011990">
    <property type="entry name" value="TPR-like_helical_dom_sf"/>
</dbReference>
<evidence type="ECO:0000259" key="2">
    <source>
        <dbReference type="PROSITE" id="PS50076"/>
    </source>
</evidence>
<dbReference type="SUPFAM" id="SSF46565">
    <property type="entry name" value="Chaperone J-domain"/>
    <property type="match status" value="1"/>
</dbReference>
<keyword evidence="3" id="KW-0238">DNA-binding</keyword>
<comment type="caution">
    <text evidence="3">The sequence shown here is derived from an EMBL/GenBank/DDBJ whole genome shotgun (WGS) entry which is preliminary data.</text>
</comment>
<name>A0ABX2CU21_9CYAN</name>
<dbReference type="EMBL" id="SRRZ01000021">
    <property type="protein sequence ID" value="NQE33892.1"/>
    <property type="molecule type" value="Genomic_DNA"/>
</dbReference>
<evidence type="ECO:0000313" key="4">
    <source>
        <dbReference type="Proteomes" id="UP000702425"/>
    </source>
</evidence>
<dbReference type="InterPro" id="IPR001623">
    <property type="entry name" value="DnaJ_domain"/>
</dbReference>
<organism evidence="3 4">
    <name type="scientific">Microcoleus asticus IPMA8</name>
    <dbReference type="NCBI Taxonomy" id="2563858"/>
    <lineage>
        <taxon>Bacteria</taxon>
        <taxon>Bacillati</taxon>
        <taxon>Cyanobacteriota</taxon>
        <taxon>Cyanophyceae</taxon>
        <taxon>Oscillatoriophycideae</taxon>
        <taxon>Oscillatoriales</taxon>
        <taxon>Microcoleaceae</taxon>
        <taxon>Microcoleus</taxon>
        <taxon>Microcoleus asticus</taxon>
    </lineage>
</organism>
<feature type="region of interest" description="Disordered" evidence="1">
    <location>
        <begin position="164"/>
        <end position="207"/>
    </location>
</feature>
<dbReference type="GO" id="GO:0003677">
    <property type="term" value="F:DNA binding"/>
    <property type="evidence" value="ECO:0007669"/>
    <property type="project" value="UniProtKB-KW"/>
</dbReference>
<evidence type="ECO:0000313" key="3">
    <source>
        <dbReference type="EMBL" id="NQE33892.1"/>
    </source>
</evidence>
<proteinExistence type="predicted"/>
<dbReference type="Gene3D" id="1.25.40.10">
    <property type="entry name" value="Tetratricopeptide repeat domain"/>
    <property type="match status" value="1"/>
</dbReference>
<evidence type="ECO:0000256" key="1">
    <source>
        <dbReference type="SAM" id="MobiDB-lite"/>
    </source>
</evidence>
<dbReference type="Gene3D" id="1.10.287.110">
    <property type="entry name" value="DnaJ domain"/>
    <property type="match status" value="1"/>
</dbReference>
<dbReference type="CDD" id="cd06257">
    <property type="entry name" value="DnaJ"/>
    <property type="match status" value="1"/>
</dbReference>
<dbReference type="SUPFAM" id="SSF48452">
    <property type="entry name" value="TPR-like"/>
    <property type="match status" value="1"/>
</dbReference>
<dbReference type="Pfam" id="PF00226">
    <property type="entry name" value="DnaJ"/>
    <property type="match status" value="1"/>
</dbReference>
<keyword evidence="4" id="KW-1185">Reference proteome</keyword>
<dbReference type="Pfam" id="PF14559">
    <property type="entry name" value="TPR_19"/>
    <property type="match status" value="1"/>
</dbReference>
<dbReference type="InterPro" id="IPR036869">
    <property type="entry name" value="J_dom_sf"/>
</dbReference>
<accession>A0ABX2CU21</accession>
<dbReference type="RefSeq" id="WP_172186555.1">
    <property type="nucleotide sequence ID" value="NZ_CAWPPK010000124.1"/>
</dbReference>
<feature type="compositionally biased region" description="Low complexity" evidence="1">
    <location>
        <begin position="170"/>
        <end position="195"/>
    </location>
</feature>
<reference evidence="3 4" key="1">
    <citation type="journal article" date="2020" name="Sci. Rep.">
        <title>A novel cyanobacterial geosmin producer, revising GeoA distribution and dispersion patterns in Bacteria.</title>
        <authorList>
            <person name="Churro C."/>
            <person name="Semedo-Aguiar A.P."/>
            <person name="Silva A.D."/>
            <person name="Pereira-Leal J.B."/>
            <person name="Leite R.B."/>
        </authorList>
    </citation>
    <scope>NUCLEOTIDE SEQUENCE [LARGE SCALE GENOMIC DNA]</scope>
    <source>
        <strain evidence="3 4">IPMA8</strain>
    </source>
</reference>
<feature type="domain" description="J" evidence="2">
    <location>
        <begin position="16"/>
        <end position="87"/>
    </location>
</feature>
<gene>
    <name evidence="3" type="primary">cbpA_1</name>
    <name evidence="3" type="ORF">E5S67_01615</name>
</gene>
<dbReference type="PROSITE" id="PS50076">
    <property type="entry name" value="DNAJ_2"/>
    <property type="match status" value="1"/>
</dbReference>